<reference evidence="1" key="1">
    <citation type="submission" date="2017-05" db="EMBL/GenBank/DDBJ databases">
        <authorList>
            <person name="Song R."/>
            <person name="Chenine A.L."/>
            <person name="Ruprecht R.M."/>
        </authorList>
    </citation>
    <scope>NUCLEOTIDE SEQUENCE</scope>
</reference>
<dbReference type="AlphaFoldDB" id="A0A291R877"/>
<proteinExistence type="predicted"/>
<sequence length="42" mass="4515">MQLRSLSLHPVHSSASPVTPCILPSVNPLKSSEIPSMNMKIS</sequence>
<keyword evidence="1" id="KW-0150">Chloroplast</keyword>
<geneLocation type="chloroplast" evidence="1"/>
<name>A0A291R877_9MONI</name>
<dbReference type="EMBL" id="MF177095">
    <property type="protein sequence ID" value="ATL58767.1"/>
    <property type="molecule type" value="Genomic_DNA"/>
</dbReference>
<keyword evidence="1" id="KW-0934">Plastid</keyword>
<organism evidence="1">
    <name type="scientific">Salvinia cucullata</name>
    <dbReference type="NCBI Taxonomy" id="32188"/>
    <lineage>
        <taxon>Eukaryota</taxon>
        <taxon>Viridiplantae</taxon>
        <taxon>Streptophyta</taxon>
        <taxon>Embryophyta</taxon>
        <taxon>Tracheophyta</taxon>
        <taxon>Polypodiopsida</taxon>
        <taxon>Polypodiidae</taxon>
        <taxon>Salviniales</taxon>
        <taxon>Salviniaceae</taxon>
        <taxon>Salvinia</taxon>
    </lineage>
</organism>
<evidence type="ECO:0000313" key="1">
    <source>
        <dbReference type="EMBL" id="ATL58767.1"/>
    </source>
</evidence>
<protein>
    <submittedName>
        <fullName evidence="1">Photosystem II protein N</fullName>
    </submittedName>
</protein>
<accession>A0A291R877</accession>